<gene>
    <name evidence="2" type="ORF">B0H63DRAFT_564076</name>
</gene>
<dbReference type="Proteomes" id="UP001285441">
    <property type="component" value="Unassembled WGS sequence"/>
</dbReference>
<feature type="domain" description="Ricin B lectin" evidence="1">
    <location>
        <begin position="89"/>
        <end position="143"/>
    </location>
</feature>
<keyword evidence="3" id="KW-1185">Reference proteome</keyword>
<reference evidence="2" key="1">
    <citation type="journal article" date="2023" name="Mol. Phylogenet. Evol.">
        <title>Genome-scale phylogeny and comparative genomics of the fungal order Sordariales.</title>
        <authorList>
            <person name="Hensen N."/>
            <person name="Bonometti L."/>
            <person name="Westerberg I."/>
            <person name="Brannstrom I.O."/>
            <person name="Guillou S."/>
            <person name="Cros-Aarteil S."/>
            <person name="Calhoun S."/>
            <person name="Haridas S."/>
            <person name="Kuo A."/>
            <person name="Mondo S."/>
            <person name="Pangilinan J."/>
            <person name="Riley R."/>
            <person name="LaButti K."/>
            <person name="Andreopoulos B."/>
            <person name="Lipzen A."/>
            <person name="Chen C."/>
            <person name="Yan M."/>
            <person name="Daum C."/>
            <person name="Ng V."/>
            <person name="Clum A."/>
            <person name="Steindorff A."/>
            <person name="Ohm R.A."/>
            <person name="Martin F."/>
            <person name="Silar P."/>
            <person name="Natvig D.O."/>
            <person name="Lalanne C."/>
            <person name="Gautier V."/>
            <person name="Ament-Velasquez S.L."/>
            <person name="Kruys A."/>
            <person name="Hutchinson M.I."/>
            <person name="Powell A.J."/>
            <person name="Barry K."/>
            <person name="Miller A.N."/>
            <person name="Grigoriev I.V."/>
            <person name="Debuchy R."/>
            <person name="Gladieux P."/>
            <person name="Hiltunen Thoren M."/>
            <person name="Johannesson H."/>
        </authorList>
    </citation>
    <scope>NUCLEOTIDE SEQUENCE</scope>
    <source>
        <strain evidence="2">CBS 232.78</strain>
    </source>
</reference>
<dbReference type="Pfam" id="PF14200">
    <property type="entry name" value="RicinB_lectin_2"/>
    <property type="match status" value="2"/>
</dbReference>
<dbReference type="Gene3D" id="2.80.10.50">
    <property type="match status" value="2"/>
</dbReference>
<proteinExistence type="predicted"/>
<dbReference type="AlphaFoldDB" id="A0AAE0N7W6"/>
<organism evidence="2 3">
    <name type="scientific">Podospora didyma</name>
    <dbReference type="NCBI Taxonomy" id="330526"/>
    <lineage>
        <taxon>Eukaryota</taxon>
        <taxon>Fungi</taxon>
        <taxon>Dikarya</taxon>
        <taxon>Ascomycota</taxon>
        <taxon>Pezizomycotina</taxon>
        <taxon>Sordariomycetes</taxon>
        <taxon>Sordariomycetidae</taxon>
        <taxon>Sordariales</taxon>
        <taxon>Podosporaceae</taxon>
        <taxon>Podospora</taxon>
    </lineage>
</organism>
<name>A0AAE0N7W6_9PEZI</name>
<evidence type="ECO:0000259" key="1">
    <source>
        <dbReference type="Pfam" id="PF14200"/>
    </source>
</evidence>
<reference evidence="2" key="2">
    <citation type="submission" date="2023-06" db="EMBL/GenBank/DDBJ databases">
        <authorList>
            <consortium name="Lawrence Berkeley National Laboratory"/>
            <person name="Haridas S."/>
            <person name="Hensen N."/>
            <person name="Bonometti L."/>
            <person name="Westerberg I."/>
            <person name="Brannstrom I.O."/>
            <person name="Guillou S."/>
            <person name="Cros-Aarteil S."/>
            <person name="Calhoun S."/>
            <person name="Kuo A."/>
            <person name="Mondo S."/>
            <person name="Pangilinan J."/>
            <person name="Riley R."/>
            <person name="LaButti K."/>
            <person name="Andreopoulos B."/>
            <person name="Lipzen A."/>
            <person name="Chen C."/>
            <person name="Yanf M."/>
            <person name="Daum C."/>
            <person name="Ng V."/>
            <person name="Clum A."/>
            <person name="Steindorff A."/>
            <person name="Ohm R."/>
            <person name="Martin F."/>
            <person name="Silar P."/>
            <person name="Natvig D."/>
            <person name="Lalanne C."/>
            <person name="Gautier V."/>
            <person name="Ament-velasquez S.L."/>
            <person name="Kruys A."/>
            <person name="Hutchinson M.I."/>
            <person name="Powell A.J."/>
            <person name="Barry K."/>
            <person name="Miller A.N."/>
            <person name="Grigoriev I.V."/>
            <person name="Debuchy R."/>
            <person name="Gladieux P."/>
            <person name="Thoren M.H."/>
            <person name="Johannesson H."/>
        </authorList>
    </citation>
    <scope>NUCLEOTIDE SEQUENCE</scope>
    <source>
        <strain evidence="2">CBS 232.78</strain>
    </source>
</reference>
<feature type="domain" description="Ricin B lectin" evidence="1">
    <location>
        <begin position="6"/>
        <end position="82"/>
    </location>
</feature>
<sequence length="146" mass="15998">MPGPADGVYYIRNVATQTAVTADTSSPNPKLVGSQLRWDRLKAQKFAVKTIDKDIYIITHVETGRVVDLFNSEAKNLTPIITFPLHWGKNQKWEFASTGSANTYSIKSVSSGGYLDLTGSNPADGTAIINYQGTGNNNQKWEFQAV</sequence>
<dbReference type="InterPro" id="IPR000772">
    <property type="entry name" value="Ricin_B_lectin"/>
</dbReference>
<dbReference type="EMBL" id="JAULSW010000008">
    <property type="protein sequence ID" value="KAK3372704.1"/>
    <property type="molecule type" value="Genomic_DNA"/>
</dbReference>
<comment type="caution">
    <text evidence="2">The sequence shown here is derived from an EMBL/GenBank/DDBJ whole genome shotgun (WGS) entry which is preliminary data.</text>
</comment>
<dbReference type="SUPFAM" id="SSF50370">
    <property type="entry name" value="Ricin B-like lectins"/>
    <property type="match status" value="1"/>
</dbReference>
<evidence type="ECO:0000313" key="3">
    <source>
        <dbReference type="Proteomes" id="UP001285441"/>
    </source>
</evidence>
<protein>
    <submittedName>
        <fullName evidence="2">Ricin B lectin domain-containing protein</fullName>
    </submittedName>
</protein>
<evidence type="ECO:0000313" key="2">
    <source>
        <dbReference type="EMBL" id="KAK3372704.1"/>
    </source>
</evidence>
<dbReference type="PROSITE" id="PS50231">
    <property type="entry name" value="RICIN_B_LECTIN"/>
    <property type="match status" value="1"/>
</dbReference>
<dbReference type="InterPro" id="IPR035992">
    <property type="entry name" value="Ricin_B-like_lectins"/>
</dbReference>
<accession>A0AAE0N7W6</accession>